<dbReference type="STRING" id="1560201.NG42_17525"/>
<sequence length="267" mass="29934">MSLQSSEWFSHKGIECSRVKAANDAFPRHLHDEYVISANLSGSEEIWLDGKTASVSAGQVTVYNPTSVQASKFGGDSVEFVSIHLSQSLLSSIASQQNLRSSNAAPILYDGVLNNPELHQAICRFALTARHGDPQWQQQDLIVLCGELLDPHSEHDKADQPAINAVKAWMHDSLTVKPQLDMLAQVSGLSKYHLVRRFSQQVGMPPLQYHMQLRLHRARDMLRKNVAPLEVAMLLGFYDQSHFINAFRKVMGTTPQHYARQCRFSAE</sequence>
<dbReference type="RefSeq" id="WP_052901495.1">
    <property type="nucleotide sequence ID" value="NZ_JRXE01000027.1"/>
</dbReference>
<dbReference type="InterPro" id="IPR009057">
    <property type="entry name" value="Homeodomain-like_sf"/>
</dbReference>
<dbReference type="OrthoDB" id="9809338at2"/>
<dbReference type="GO" id="GO:0003700">
    <property type="term" value="F:DNA-binding transcription factor activity"/>
    <property type="evidence" value="ECO:0007669"/>
    <property type="project" value="InterPro"/>
</dbReference>
<dbReference type="PANTHER" id="PTHR46796:SF2">
    <property type="entry name" value="TRANSCRIPTIONAL REGULATORY PROTEIN"/>
    <property type="match status" value="1"/>
</dbReference>
<evidence type="ECO:0000256" key="1">
    <source>
        <dbReference type="ARBA" id="ARBA00023015"/>
    </source>
</evidence>
<dbReference type="EMBL" id="JRXE01000027">
    <property type="protein sequence ID" value="KOC88187.1"/>
    <property type="molecule type" value="Genomic_DNA"/>
</dbReference>
<proteinExistence type="predicted"/>
<dbReference type="Proteomes" id="UP000037088">
    <property type="component" value="Unassembled WGS sequence"/>
</dbReference>
<dbReference type="EMBL" id="JRXF01000007">
    <property type="protein sequence ID" value="KOC94211.1"/>
    <property type="molecule type" value="Genomic_DNA"/>
</dbReference>
<dbReference type="InterPro" id="IPR037923">
    <property type="entry name" value="HTH-like"/>
</dbReference>
<name>A0A0L7SYJ0_9GAMM</name>
<feature type="domain" description="HTH araC/xylS-type" evidence="4">
    <location>
        <begin position="164"/>
        <end position="261"/>
    </location>
</feature>
<accession>A0A0L7SYJ0</accession>
<keyword evidence="3" id="KW-0804">Transcription</keyword>
<dbReference type="GO" id="GO:0043565">
    <property type="term" value="F:sequence-specific DNA binding"/>
    <property type="evidence" value="ECO:0007669"/>
    <property type="project" value="InterPro"/>
</dbReference>
<evidence type="ECO:0000256" key="3">
    <source>
        <dbReference type="ARBA" id="ARBA00023163"/>
    </source>
</evidence>
<keyword evidence="8" id="KW-1185">Reference proteome</keyword>
<evidence type="ECO:0000313" key="7">
    <source>
        <dbReference type="Proteomes" id="UP000036851"/>
    </source>
</evidence>
<dbReference type="InterPro" id="IPR003313">
    <property type="entry name" value="AraC-bd"/>
</dbReference>
<protein>
    <submittedName>
        <fullName evidence="5">Transcriptional regulator</fullName>
    </submittedName>
</protein>
<keyword evidence="1" id="KW-0805">Transcription regulation</keyword>
<dbReference type="Pfam" id="PF02311">
    <property type="entry name" value="AraC_binding"/>
    <property type="match status" value="1"/>
</dbReference>
<dbReference type="AlphaFoldDB" id="A0A0L7SYJ0"/>
<dbReference type="PROSITE" id="PS01124">
    <property type="entry name" value="HTH_ARAC_FAMILY_2"/>
    <property type="match status" value="1"/>
</dbReference>
<dbReference type="PATRIC" id="fig|1560201.3.peg.3710"/>
<dbReference type="Proteomes" id="UP000036851">
    <property type="component" value="Unassembled WGS sequence"/>
</dbReference>
<reference evidence="7 8" key="1">
    <citation type="journal article" date="2015" name="Int. J. Syst. Evol. Microbiol.">
        <title>Erwinia iniecta sp. nov., isolated from Russian wheat aphids (Diuraphis noxia).</title>
        <authorList>
            <person name="Campillo T."/>
            <person name="Luna E."/>
            <person name="Portier P."/>
            <person name="Fischer-Le Saux M."/>
            <person name="Lapitan N."/>
            <person name="Tisserat N.A."/>
            <person name="Leach J.E."/>
        </authorList>
    </citation>
    <scope>NUCLEOTIDE SEQUENCE [LARGE SCALE GENOMIC DNA]</scope>
    <source>
        <strain evidence="5 8">B120</strain>
        <strain evidence="6 7">B149</strain>
    </source>
</reference>
<dbReference type="Pfam" id="PF12833">
    <property type="entry name" value="HTH_18"/>
    <property type="match status" value="1"/>
</dbReference>
<evidence type="ECO:0000259" key="4">
    <source>
        <dbReference type="PROSITE" id="PS01124"/>
    </source>
</evidence>
<dbReference type="PANTHER" id="PTHR46796">
    <property type="entry name" value="HTH-TYPE TRANSCRIPTIONAL ACTIVATOR RHAS-RELATED"/>
    <property type="match status" value="1"/>
</dbReference>
<gene>
    <name evidence="5" type="ORF">NG42_17525</name>
    <name evidence="6" type="ORF">NG43_05935</name>
</gene>
<evidence type="ECO:0000313" key="6">
    <source>
        <dbReference type="EMBL" id="KOC94211.1"/>
    </source>
</evidence>
<dbReference type="SMART" id="SM00342">
    <property type="entry name" value="HTH_ARAC"/>
    <property type="match status" value="1"/>
</dbReference>
<evidence type="ECO:0000313" key="8">
    <source>
        <dbReference type="Proteomes" id="UP000037088"/>
    </source>
</evidence>
<comment type="caution">
    <text evidence="5">The sequence shown here is derived from an EMBL/GenBank/DDBJ whole genome shotgun (WGS) entry which is preliminary data.</text>
</comment>
<dbReference type="SUPFAM" id="SSF46689">
    <property type="entry name" value="Homeodomain-like"/>
    <property type="match status" value="2"/>
</dbReference>
<keyword evidence="2" id="KW-0238">DNA-binding</keyword>
<dbReference type="InterPro" id="IPR050204">
    <property type="entry name" value="AraC_XylS_family_regulators"/>
</dbReference>
<dbReference type="SUPFAM" id="SSF51215">
    <property type="entry name" value="Regulatory protein AraC"/>
    <property type="match status" value="1"/>
</dbReference>
<evidence type="ECO:0000256" key="2">
    <source>
        <dbReference type="ARBA" id="ARBA00023125"/>
    </source>
</evidence>
<dbReference type="InterPro" id="IPR018060">
    <property type="entry name" value="HTH_AraC"/>
</dbReference>
<evidence type="ECO:0000313" key="5">
    <source>
        <dbReference type="EMBL" id="KOC88187.1"/>
    </source>
</evidence>
<dbReference type="Gene3D" id="1.10.10.60">
    <property type="entry name" value="Homeodomain-like"/>
    <property type="match status" value="1"/>
</dbReference>
<organism evidence="5 8">
    <name type="scientific">Winslowiella iniecta</name>
    <dbReference type="NCBI Taxonomy" id="1560201"/>
    <lineage>
        <taxon>Bacteria</taxon>
        <taxon>Pseudomonadati</taxon>
        <taxon>Pseudomonadota</taxon>
        <taxon>Gammaproteobacteria</taxon>
        <taxon>Enterobacterales</taxon>
        <taxon>Erwiniaceae</taxon>
        <taxon>Winslowiella</taxon>
    </lineage>
</organism>